<protein>
    <recommendedName>
        <fullName evidence="5">S-adenosylmethionine:tRNA ribosyltransferase-isomerase</fullName>
        <ecNumber evidence="5">2.4.99.17</ecNumber>
    </recommendedName>
    <alternativeName>
        <fullName evidence="5">Queuosine biosynthesis protein QueA</fullName>
    </alternativeName>
</protein>
<dbReference type="PANTHER" id="PTHR30307:SF0">
    <property type="entry name" value="S-ADENOSYLMETHIONINE:TRNA RIBOSYLTRANSFERASE-ISOMERASE"/>
    <property type="match status" value="1"/>
</dbReference>
<evidence type="ECO:0000256" key="6">
    <source>
        <dbReference type="SAM" id="MobiDB-lite"/>
    </source>
</evidence>
<dbReference type="EMBL" id="LCRI01000007">
    <property type="protein sequence ID" value="KKW33034.1"/>
    <property type="molecule type" value="Genomic_DNA"/>
</dbReference>
<evidence type="ECO:0000256" key="5">
    <source>
        <dbReference type="HAMAP-Rule" id="MF_00113"/>
    </source>
</evidence>
<keyword evidence="4 5" id="KW-0671">Queuosine biosynthesis</keyword>
<dbReference type="NCBIfam" id="TIGR00113">
    <property type="entry name" value="queA"/>
    <property type="match status" value="1"/>
</dbReference>
<evidence type="ECO:0000256" key="2">
    <source>
        <dbReference type="ARBA" id="ARBA00022679"/>
    </source>
</evidence>
<comment type="function">
    <text evidence="5">Transfers and isomerizes the ribose moiety from AdoMet to the 7-aminomethyl group of 7-deazaguanine (preQ1-tRNA) to give epoxyqueuosine (oQ-tRNA).</text>
</comment>
<comment type="caution">
    <text evidence="7">The sequence shown here is derived from an EMBL/GenBank/DDBJ whole genome shotgun (WGS) entry which is preliminary data.</text>
</comment>
<dbReference type="PATRIC" id="fig|1618980.3.peg.165"/>
<evidence type="ECO:0000313" key="7">
    <source>
        <dbReference type="EMBL" id="KKW33034.1"/>
    </source>
</evidence>
<keyword evidence="3 5" id="KW-0949">S-adenosyl-L-methionine</keyword>
<dbReference type="Pfam" id="PF02547">
    <property type="entry name" value="Queuosine_synth"/>
    <property type="match status" value="1"/>
</dbReference>
<reference evidence="7 8" key="1">
    <citation type="journal article" date="2015" name="Nature">
        <title>rRNA introns, odd ribosomes, and small enigmatic genomes across a large radiation of phyla.</title>
        <authorList>
            <person name="Brown C.T."/>
            <person name="Hug L.A."/>
            <person name="Thomas B.C."/>
            <person name="Sharon I."/>
            <person name="Castelle C.J."/>
            <person name="Singh A."/>
            <person name="Wilkins M.J."/>
            <person name="Williams K.H."/>
            <person name="Banfield J.F."/>
        </authorList>
    </citation>
    <scope>NUCLEOTIDE SEQUENCE [LARGE SCALE GENOMIC DNA]</scope>
</reference>
<dbReference type="Gene3D" id="3.40.1780.10">
    <property type="entry name" value="QueA-like"/>
    <property type="match status" value="2"/>
</dbReference>
<comment type="subunit">
    <text evidence="5">Monomer.</text>
</comment>
<dbReference type="GO" id="GO:0008616">
    <property type="term" value="P:tRNA queuosine(34) biosynthetic process"/>
    <property type="evidence" value="ECO:0007669"/>
    <property type="project" value="UniProtKB-UniRule"/>
</dbReference>
<comment type="catalytic activity">
    <reaction evidence="5">
        <text>7-aminomethyl-7-carbaguanosine(34) in tRNA + S-adenosyl-L-methionine = epoxyqueuosine(34) in tRNA + adenine + L-methionine + 2 H(+)</text>
        <dbReference type="Rhea" id="RHEA:32155"/>
        <dbReference type="Rhea" id="RHEA-COMP:10342"/>
        <dbReference type="Rhea" id="RHEA-COMP:18582"/>
        <dbReference type="ChEBI" id="CHEBI:15378"/>
        <dbReference type="ChEBI" id="CHEBI:16708"/>
        <dbReference type="ChEBI" id="CHEBI:57844"/>
        <dbReference type="ChEBI" id="CHEBI:59789"/>
        <dbReference type="ChEBI" id="CHEBI:82833"/>
        <dbReference type="ChEBI" id="CHEBI:194443"/>
        <dbReference type="EC" id="2.4.99.17"/>
    </reaction>
</comment>
<dbReference type="SUPFAM" id="SSF111337">
    <property type="entry name" value="QueA-like"/>
    <property type="match status" value="1"/>
</dbReference>
<evidence type="ECO:0000313" key="8">
    <source>
        <dbReference type="Proteomes" id="UP000034711"/>
    </source>
</evidence>
<dbReference type="GO" id="GO:0005737">
    <property type="term" value="C:cytoplasm"/>
    <property type="evidence" value="ECO:0007669"/>
    <property type="project" value="UniProtKB-SubCell"/>
</dbReference>
<dbReference type="GO" id="GO:0051075">
    <property type="term" value="F:S-adenosylmethionine:tRNA ribosyltransferase-isomerase activity"/>
    <property type="evidence" value="ECO:0007669"/>
    <property type="project" value="UniProtKB-EC"/>
</dbReference>
<gene>
    <name evidence="5" type="primary">queA</name>
    <name evidence="7" type="ORF">UY77_C0007G0007</name>
</gene>
<keyword evidence="1 5" id="KW-0963">Cytoplasm</keyword>
<sequence length="377" mass="41257">METSTELFSFDLPPAFIAQEPMEPRDQSRLMLLDRKTGAWRHEQFFQIVDELKAGDVLVMNNTKVFKARLRGKVGKKEVEVFLLRPLDEGRWEVLLKPGRAVVKGLPITFDGWKCEVMEKRKDGTVVFLCDQPKEVILAYADAHGEIPTPPYVKKIPANLEMYQTVYAEKTGSVAAPTAGFHFTPALLQKIRTKGVKIEFVTLHVGIGTFRPIKAGTLEEHKMHSEFVEVAPAVAQRINRAKEEGRCVIAVGTTTVRVLEGIAAGSLLGGAGRPAMGPPPARSPANGGASTGGVIAEPGPSALLPMTGFTGDVNLFITPGFEFKIVDAIITNFHLPKSTLLVLVSAFAGREHILAAYQEAIRQGYRFYSFGDAMLIQ</sequence>
<comment type="similarity">
    <text evidence="5">Belongs to the QueA family.</text>
</comment>
<dbReference type="InterPro" id="IPR042118">
    <property type="entry name" value="QueA_dom1"/>
</dbReference>
<name>A0A0G2AK83_9BACT</name>
<organism evidence="7 8">
    <name type="scientific">Candidatus Uhrbacteria bacterium GW2011_GWA2_53_10</name>
    <dbReference type="NCBI Taxonomy" id="1618980"/>
    <lineage>
        <taxon>Bacteria</taxon>
        <taxon>Candidatus Uhriibacteriota</taxon>
    </lineage>
</organism>
<dbReference type="PANTHER" id="PTHR30307">
    <property type="entry name" value="S-ADENOSYLMETHIONINE:TRNA RIBOSYLTRANSFERASE-ISOMERASE"/>
    <property type="match status" value="1"/>
</dbReference>
<dbReference type="UniPathway" id="UPA00392"/>
<evidence type="ECO:0000256" key="3">
    <source>
        <dbReference type="ARBA" id="ARBA00022691"/>
    </source>
</evidence>
<comment type="subcellular location">
    <subcellularLocation>
        <location evidence="5">Cytoplasm</location>
    </subcellularLocation>
</comment>
<feature type="region of interest" description="Disordered" evidence="6">
    <location>
        <begin position="273"/>
        <end position="292"/>
    </location>
</feature>
<accession>A0A0G2AK83</accession>
<dbReference type="InterPro" id="IPR036100">
    <property type="entry name" value="QueA_sf"/>
</dbReference>
<keyword evidence="2 5" id="KW-0808">Transferase</keyword>
<proteinExistence type="inferred from homology"/>
<dbReference type="HAMAP" id="MF_00113">
    <property type="entry name" value="QueA"/>
    <property type="match status" value="1"/>
</dbReference>
<comment type="pathway">
    <text evidence="5">tRNA modification; tRNA-queuosine biosynthesis.</text>
</comment>
<evidence type="ECO:0000256" key="1">
    <source>
        <dbReference type="ARBA" id="ARBA00022490"/>
    </source>
</evidence>
<dbReference type="AlphaFoldDB" id="A0A0G2AK83"/>
<keyword evidence="7" id="KW-0413">Isomerase</keyword>
<evidence type="ECO:0000256" key="4">
    <source>
        <dbReference type="ARBA" id="ARBA00022785"/>
    </source>
</evidence>
<dbReference type="Proteomes" id="UP000034711">
    <property type="component" value="Unassembled WGS sequence"/>
</dbReference>
<dbReference type="EC" id="2.4.99.17" evidence="5"/>
<dbReference type="InterPro" id="IPR003699">
    <property type="entry name" value="QueA"/>
</dbReference>